<dbReference type="AlphaFoldDB" id="U3ABA9"/>
<name>U3ABA9_9VIBR</name>
<dbReference type="Proteomes" id="UP000016567">
    <property type="component" value="Unassembled WGS sequence"/>
</dbReference>
<gene>
    <name evidence="2" type="ORF">VAZ01S_066_00130</name>
</gene>
<dbReference type="eggNOG" id="COG3295">
    <property type="taxonomic scope" value="Bacteria"/>
</dbReference>
<feature type="transmembrane region" description="Helical" evidence="1">
    <location>
        <begin position="212"/>
        <end position="228"/>
    </location>
</feature>
<evidence type="ECO:0000313" key="2">
    <source>
        <dbReference type="EMBL" id="GAD77221.1"/>
    </source>
</evidence>
<dbReference type="EMBL" id="BATL01000066">
    <property type="protein sequence ID" value="GAD77221.1"/>
    <property type="molecule type" value="Genomic_DNA"/>
</dbReference>
<protein>
    <recommendedName>
        <fullName evidence="4">Peptidase</fullName>
    </recommendedName>
</protein>
<evidence type="ECO:0008006" key="4">
    <source>
        <dbReference type="Google" id="ProtNLM"/>
    </source>
</evidence>
<keyword evidence="1" id="KW-0472">Membrane</keyword>
<proteinExistence type="predicted"/>
<evidence type="ECO:0000256" key="1">
    <source>
        <dbReference type="SAM" id="Phobius"/>
    </source>
</evidence>
<sequence>MPIRMIIIYIVPTIILNDFFMWLKSKAVQIWARRLHIYISMALLVVTLFFALTGITLNHPDWFELREPVRQQHTFTISTDLLLGADHRVKIEQSRLLALMNSQFELRGTPSEMDIYTEVENGQLLMGEISLDFKGPGYNATAFVDLLSGKTEVETTDYGWVALLNDLHKGRNSGGVWKGFIDISAMLMVLFVLSGVCLLLPKRKTLITSIQWTGLGTLLTLIIYLFAVP</sequence>
<feature type="transmembrane region" description="Helical" evidence="1">
    <location>
        <begin position="35"/>
        <end position="57"/>
    </location>
</feature>
<dbReference type="InterPro" id="IPR032307">
    <property type="entry name" value="PepSY_TM-like_2"/>
</dbReference>
<evidence type="ECO:0000313" key="3">
    <source>
        <dbReference type="Proteomes" id="UP000016567"/>
    </source>
</evidence>
<dbReference type="PANTHER" id="PTHR40115">
    <property type="entry name" value="INNER MEMBRANE PROTEIN WITH PEPSY TM HELIX"/>
    <property type="match status" value="1"/>
</dbReference>
<feature type="transmembrane region" description="Helical" evidence="1">
    <location>
        <begin position="6"/>
        <end position="23"/>
    </location>
</feature>
<dbReference type="STRING" id="1219077.VAZ01S_066_00130"/>
<comment type="caution">
    <text evidence="2">The sequence shown here is derived from an EMBL/GenBank/DDBJ whole genome shotgun (WGS) entry which is preliminary data.</text>
</comment>
<keyword evidence="3" id="KW-1185">Reference proteome</keyword>
<dbReference type="PANTHER" id="PTHR40115:SF1">
    <property type="entry name" value="INNER MEMBRANE PROTEIN WITH PEPSY TM HELIX"/>
    <property type="match status" value="1"/>
</dbReference>
<keyword evidence="1" id="KW-0812">Transmembrane</keyword>
<feature type="transmembrane region" description="Helical" evidence="1">
    <location>
        <begin position="179"/>
        <end position="200"/>
    </location>
</feature>
<reference evidence="2 3" key="1">
    <citation type="submission" date="2013-09" db="EMBL/GenBank/DDBJ databases">
        <title>Whole genome shotgun sequence of Vibrio azureus NBRC 104587.</title>
        <authorList>
            <person name="Isaki S."/>
            <person name="Hosoyama A."/>
            <person name="Numata M."/>
            <person name="Hashimoto M."/>
            <person name="Hosoyama Y."/>
            <person name="Tsuchikane K."/>
            <person name="Noguchi M."/>
            <person name="Hirakata S."/>
            <person name="Ichikawa N."/>
            <person name="Ohji S."/>
            <person name="Yamazoe A."/>
            <person name="Fujita N."/>
        </authorList>
    </citation>
    <scope>NUCLEOTIDE SEQUENCE [LARGE SCALE GENOMIC DNA]</scope>
    <source>
        <strain evidence="2 3">NBRC 104587</strain>
    </source>
</reference>
<keyword evidence="1" id="KW-1133">Transmembrane helix</keyword>
<dbReference type="Pfam" id="PF16357">
    <property type="entry name" value="PepSY_TM_like_2"/>
    <property type="match status" value="1"/>
</dbReference>
<organism evidence="2 3">
    <name type="scientific">Vibrio azureus NBRC 104587</name>
    <dbReference type="NCBI Taxonomy" id="1219077"/>
    <lineage>
        <taxon>Bacteria</taxon>
        <taxon>Pseudomonadati</taxon>
        <taxon>Pseudomonadota</taxon>
        <taxon>Gammaproteobacteria</taxon>
        <taxon>Vibrionales</taxon>
        <taxon>Vibrionaceae</taxon>
        <taxon>Vibrio</taxon>
    </lineage>
</organism>
<accession>U3ABA9</accession>